<evidence type="ECO:0000313" key="3">
    <source>
        <dbReference type="Proteomes" id="UP000192333"/>
    </source>
</evidence>
<evidence type="ECO:0008006" key="4">
    <source>
        <dbReference type="Google" id="ProtNLM"/>
    </source>
</evidence>
<reference evidence="3" key="1">
    <citation type="submission" date="2017-04" db="EMBL/GenBank/DDBJ databases">
        <authorList>
            <person name="Varghese N."/>
            <person name="Submissions S."/>
        </authorList>
    </citation>
    <scope>NUCLEOTIDE SEQUENCE [LARGE SCALE GENOMIC DNA]</scope>
    <source>
        <strain evidence="3">DSM 16537</strain>
    </source>
</reference>
<name>A0A1W2H138_9BACT</name>
<keyword evidence="1" id="KW-0732">Signal</keyword>
<feature type="chain" id="PRO_5012822877" description="NTPase" evidence="1">
    <location>
        <begin position="22"/>
        <end position="331"/>
    </location>
</feature>
<dbReference type="RefSeq" id="WP_084119374.1">
    <property type="nucleotide sequence ID" value="NZ_LT838813.1"/>
</dbReference>
<gene>
    <name evidence="2" type="ORF">SAMN00777080_1152</name>
</gene>
<dbReference type="AlphaFoldDB" id="A0A1W2H138"/>
<feature type="signal peptide" evidence="1">
    <location>
        <begin position="1"/>
        <end position="21"/>
    </location>
</feature>
<evidence type="ECO:0000313" key="2">
    <source>
        <dbReference type="EMBL" id="SMD42591.1"/>
    </source>
</evidence>
<proteinExistence type="predicted"/>
<evidence type="ECO:0000256" key="1">
    <source>
        <dbReference type="SAM" id="SignalP"/>
    </source>
</evidence>
<sequence length="331" mass="37435">MKYLSALLLLFGFFKETIAQAPLPDHFLDGKAVVLISNAPQARPVYTWTYLAEQIHSGLIDAGGDPVAYYELEDIAISEEVQAGYAEMFSKRLITNIVILTRKANGSVELNIGRFTGNRNMLPSTQLWNLSAESLEQLNQSLTNIGLAQKTKNLLVIDIPEFPSGANALAASQRYLSRNPLNLDVFKLGIPLSGSSGESGFLNNFRYDLLGKSQELILAEQKSERQGLEALFNQLYPYQIEFLTEPKTDAELLRERIQFVLMRVEAREGDLMQNMGIPVENPESKDRIVVKYYIRFLVRNELYIGPIWDADPDWRKALENFLNNLKIKESP</sequence>
<dbReference type="Proteomes" id="UP000192333">
    <property type="component" value="Chromosome I"/>
</dbReference>
<protein>
    <recommendedName>
        <fullName evidence="4">NTPase</fullName>
    </recommendedName>
</protein>
<organism evidence="2 3">
    <name type="scientific">Aquiflexum balticum DSM 16537</name>
    <dbReference type="NCBI Taxonomy" id="758820"/>
    <lineage>
        <taxon>Bacteria</taxon>
        <taxon>Pseudomonadati</taxon>
        <taxon>Bacteroidota</taxon>
        <taxon>Cytophagia</taxon>
        <taxon>Cytophagales</taxon>
        <taxon>Cyclobacteriaceae</taxon>
        <taxon>Aquiflexum</taxon>
    </lineage>
</organism>
<keyword evidence="3" id="KW-1185">Reference proteome</keyword>
<dbReference type="OrthoDB" id="960751at2"/>
<dbReference type="EMBL" id="LT838813">
    <property type="protein sequence ID" value="SMD42591.1"/>
    <property type="molecule type" value="Genomic_DNA"/>
</dbReference>
<accession>A0A1W2H138</accession>